<feature type="region of interest" description="Disordered" evidence="1">
    <location>
        <begin position="424"/>
        <end position="443"/>
    </location>
</feature>
<dbReference type="RefSeq" id="XP_015266135.1">
    <property type="nucleotide sequence ID" value="XM_015410649.1"/>
</dbReference>
<feature type="compositionally biased region" description="Polar residues" evidence="1">
    <location>
        <begin position="255"/>
        <end position="265"/>
    </location>
</feature>
<evidence type="ECO:0000313" key="3">
    <source>
        <dbReference type="Proteomes" id="UP000694871"/>
    </source>
</evidence>
<reference evidence="4" key="1">
    <citation type="submission" date="2025-08" db="UniProtKB">
        <authorList>
            <consortium name="RefSeq"/>
        </authorList>
    </citation>
    <scope>IDENTIFICATION</scope>
</reference>
<accession>A0ABM1JXE8</accession>
<feature type="compositionally biased region" description="Polar residues" evidence="1">
    <location>
        <begin position="231"/>
        <end position="247"/>
    </location>
</feature>
<feature type="region of interest" description="Disordered" evidence="1">
    <location>
        <begin position="214"/>
        <end position="265"/>
    </location>
</feature>
<dbReference type="Proteomes" id="UP000694871">
    <property type="component" value="Unplaced"/>
</dbReference>
<feature type="chain" id="PRO_5047123128" evidence="2">
    <location>
        <begin position="17"/>
        <end position="443"/>
    </location>
</feature>
<proteinExistence type="predicted"/>
<protein>
    <submittedName>
        <fullName evidence="4">Mucin-5AC-like</fullName>
    </submittedName>
</protein>
<keyword evidence="2" id="KW-0732">Signal</keyword>
<keyword evidence="3" id="KW-1185">Reference proteome</keyword>
<feature type="compositionally biased region" description="Polar residues" evidence="1">
    <location>
        <begin position="301"/>
        <end position="314"/>
    </location>
</feature>
<feature type="compositionally biased region" description="Low complexity" evidence="1">
    <location>
        <begin position="316"/>
        <end position="329"/>
    </location>
</feature>
<feature type="signal peptide" evidence="2">
    <location>
        <begin position="1"/>
        <end position="16"/>
    </location>
</feature>
<evidence type="ECO:0000256" key="2">
    <source>
        <dbReference type="SAM" id="SignalP"/>
    </source>
</evidence>
<evidence type="ECO:0000256" key="1">
    <source>
        <dbReference type="SAM" id="MobiDB-lite"/>
    </source>
</evidence>
<feature type="compositionally biased region" description="Low complexity" evidence="1">
    <location>
        <begin position="286"/>
        <end position="300"/>
    </location>
</feature>
<feature type="region of interest" description="Disordered" evidence="1">
    <location>
        <begin position="279"/>
        <end position="362"/>
    </location>
</feature>
<feature type="region of interest" description="Disordered" evidence="1">
    <location>
        <begin position="100"/>
        <end position="120"/>
    </location>
</feature>
<sequence>MWTAAVFFLLISLCISENRDSILKQSGAQVAWINVLSNEKHCKQACRGTTVSGNRYCWSVLYQSRCVLLRCPQPSACRNASIQDVKELMGEFVIRKRRETGITRQPNNTEESKGKPEMETNKNLLNTNYTKVPLSSTQASNFSDDSGFNSTVMVLNNTPTAASQLTTGTTALSGIHNSITTSGSKSAVGVPAISSVSSLPPHRASSTTYFLNVESTTGSKGTGNKEPTLAPTKTTTPIELLSRSTEPTAVKHSMPSLSPATSPKTSVLINSVRSQSAPASFTAEASTHSSQTTRTHSVVTNASRATHSPPTSRPCSAVTSTSLTTAAGTHSPPPRRPHSTVISTALTTPGAVEPTTKSGDKTTLMDKTKSNPARIIPTVSTKGAETSIATQQTETTSQLVTAPTPITPSSVLTVASSATLSKSVTAQHSHDQQGLSSESIYWQ</sequence>
<dbReference type="GeneID" id="107109938"/>
<evidence type="ECO:0000313" key="4">
    <source>
        <dbReference type="RefSeq" id="XP_015266135.1"/>
    </source>
</evidence>
<name>A0ABM1JXE8_GEKJA</name>
<organism evidence="3 4">
    <name type="scientific">Gekko japonicus</name>
    <name type="common">Schlegel's Japanese gecko</name>
    <dbReference type="NCBI Taxonomy" id="146911"/>
    <lineage>
        <taxon>Eukaryota</taxon>
        <taxon>Metazoa</taxon>
        <taxon>Chordata</taxon>
        <taxon>Craniata</taxon>
        <taxon>Vertebrata</taxon>
        <taxon>Euteleostomi</taxon>
        <taxon>Lepidosauria</taxon>
        <taxon>Squamata</taxon>
        <taxon>Bifurcata</taxon>
        <taxon>Gekkota</taxon>
        <taxon>Gekkonidae</taxon>
        <taxon>Gekkoninae</taxon>
        <taxon>Gekko</taxon>
    </lineage>
</organism>
<feature type="non-terminal residue" evidence="4">
    <location>
        <position position="443"/>
    </location>
</feature>
<feature type="compositionally biased region" description="Basic and acidic residues" evidence="1">
    <location>
        <begin position="110"/>
        <end position="120"/>
    </location>
</feature>
<gene>
    <name evidence="4" type="primary">LOC107109938</name>
</gene>